<evidence type="ECO:0000313" key="3">
    <source>
        <dbReference type="EMBL" id="KNZ52142.1"/>
    </source>
</evidence>
<dbReference type="Pfam" id="PF22936">
    <property type="entry name" value="Pol_BBD"/>
    <property type="match status" value="1"/>
</dbReference>
<protein>
    <recommendedName>
        <fullName evidence="2">Retrovirus-related Pol polyprotein from transposon TNT 1-94-like beta-barrel domain-containing protein</fullName>
    </recommendedName>
</protein>
<evidence type="ECO:0000313" key="4">
    <source>
        <dbReference type="Proteomes" id="UP000037035"/>
    </source>
</evidence>
<gene>
    <name evidence="3" type="ORF">VP01_3678g1</name>
</gene>
<evidence type="ECO:0000259" key="2">
    <source>
        <dbReference type="Pfam" id="PF22936"/>
    </source>
</evidence>
<dbReference type="EMBL" id="LAVV01008699">
    <property type="protein sequence ID" value="KNZ52142.1"/>
    <property type="molecule type" value="Genomic_DNA"/>
</dbReference>
<dbReference type="VEuPathDB" id="FungiDB:VP01_3678g1"/>
<feature type="domain" description="Retrovirus-related Pol polyprotein from transposon TNT 1-94-like beta-barrel" evidence="2">
    <location>
        <begin position="271"/>
        <end position="345"/>
    </location>
</feature>
<feature type="region of interest" description="Disordered" evidence="1">
    <location>
        <begin position="193"/>
        <end position="215"/>
    </location>
</feature>
<dbReference type="Proteomes" id="UP000037035">
    <property type="component" value="Unassembled WGS sequence"/>
</dbReference>
<dbReference type="AlphaFoldDB" id="A0A0L6UV45"/>
<accession>A0A0L6UV45</accession>
<dbReference type="OrthoDB" id="7691805at2759"/>
<keyword evidence="4" id="KW-1185">Reference proteome</keyword>
<name>A0A0L6UV45_9BASI</name>
<feature type="compositionally biased region" description="Low complexity" evidence="1">
    <location>
        <begin position="201"/>
        <end position="213"/>
    </location>
</feature>
<comment type="caution">
    <text evidence="3">The sequence shown here is derived from an EMBL/GenBank/DDBJ whole genome shotgun (WGS) entry which is preliminary data.</text>
</comment>
<reference evidence="3 4" key="1">
    <citation type="submission" date="2015-08" db="EMBL/GenBank/DDBJ databases">
        <title>Next Generation Sequencing and Analysis of the Genome of Puccinia sorghi L Schw, the Causal Agent of Maize Common Rust.</title>
        <authorList>
            <person name="Rochi L."/>
            <person name="Burguener G."/>
            <person name="Darino M."/>
            <person name="Turjanski A."/>
            <person name="Kreff E."/>
            <person name="Dieguez M.J."/>
            <person name="Sacco F."/>
        </authorList>
    </citation>
    <scope>NUCLEOTIDE SEQUENCE [LARGE SCALE GENOMIC DNA]</scope>
    <source>
        <strain evidence="3 4">RO10H11247</strain>
    </source>
</reference>
<proteinExistence type="predicted"/>
<dbReference type="InterPro" id="IPR054722">
    <property type="entry name" value="PolX-like_BBD"/>
</dbReference>
<feature type="non-terminal residue" evidence="3">
    <location>
        <position position="1"/>
    </location>
</feature>
<sequence length="569" mass="63168">SYTNGYLMCQSSDNEELVLNANEDILLKTALLATIDDNIKVGVAECASGLDAADLDTHFRKVENMVKTLFRSGFNLSEESFIGLFFHLSLPNVETFPFVNVARQLDLRMEHGNMVVKNTDLLRLAKNELTLFCNNWRAPPERRTDRQAGLREFSVLASAQGVLTASKWCHKCKNNAHFNRDCTKPLAGQFSSGSNNPFRGTTNSSFNSNHSNTAPPRPNFQVHSVELVDRQEQHPVNPPTFQSITLDDINPEVSQEEIDTLLKNGGRLFGLDSCASHTFTNDLSILFDTFQLVSPIPLQVATNSTKSYVTVVGKLKIKNFTGSITIKNVYYSPDASCTLLSAVSLSLGGGNVQVNSEGNASVHFDNGFSIQSLCIHRRWQIPALVLPGYPPAVFVPPAKPINPLKSIEGCDKSFTILSASVKQSDALMWHRRLGHPMDIIVSDVLGPFVEGFSGVQYLVVFRNLASTYLEGFLLKEKKDFCLTFKRYIEQMERLTGKKLKRFYNGPESVNVPQHNAIKDISEFRCCGCGKESINAKELCQSGSSSRWKKVDGGCGHRTVQHLGYFCLAF</sequence>
<organism evidence="3 4">
    <name type="scientific">Puccinia sorghi</name>
    <dbReference type="NCBI Taxonomy" id="27349"/>
    <lineage>
        <taxon>Eukaryota</taxon>
        <taxon>Fungi</taxon>
        <taxon>Dikarya</taxon>
        <taxon>Basidiomycota</taxon>
        <taxon>Pucciniomycotina</taxon>
        <taxon>Pucciniomycetes</taxon>
        <taxon>Pucciniales</taxon>
        <taxon>Pucciniaceae</taxon>
        <taxon>Puccinia</taxon>
    </lineage>
</organism>
<evidence type="ECO:0000256" key="1">
    <source>
        <dbReference type="SAM" id="MobiDB-lite"/>
    </source>
</evidence>